<feature type="region of interest" description="Disordered" evidence="1">
    <location>
        <begin position="78"/>
        <end position="164"/>
    </location>
</feature>
<gene>
    <name evidence="2" type="ORF">OG699_39915</name>
</gene>
<evidence type="ECO:0008006" key="3">
    <source>
        <dbReference type="Google" id="ProtNLM"/>
    </source>
</evidence>
<dbReference type="EMBL" id="CP109546">
    <property type="protein sequence ID" value="WTZ13608.1"/>
    <property type="molecule type" value="Genomic_DNA"/>
</dbReference>
<feature type="compositionally biased region" description="Low complexity" evidence="1">
    <location>
        <begin position="153"/>
        <end position="164"/>
    </location>
</feature>
<accession>A0AAU3I7M9</accession>
<evidence type="ECO:0000256" key="1">
    <source>
        <dbReference type="SAM" id="MobiDB-lite"/>
    </source>
</evidence>
<dbReference type="AlphaFoldDB" id="A0AAU3I7M9"/>
<sequence length="164" mass="16886">MNVTTKIALAAAVAGGYLLGRLKKGRLTFAVATCLAGRRFGLDPQQLATEGLKRLSEVPAVAELQDQLRGELMNAGHEALAAPAPAEKTPAEKTPATKAAAKKTSPPAKKTAAKKTAAKKAAAKKTAAKKTAAERAPAKETAAKKVPAKRPSSRAAKGASGRRR</sequence>
<organism evidence="2">
    <name type="scientific">Streptomyces sp. NBC_01393</name>
    <dbReference type="NCBI Taxonomy" id="2903851"/>
    <lineage>
        <taxon>Bacteria</taxon>
        <taxon>Bacillati</taxon>
        <taxon>Actinomycetota</taxon>
        <taxon>Actinomycetes</taxon>
        <taxon>Kitasatosporales</taxon>
        <taxon>Streptomycetaceae</taxon>
        <taxon>Streptomyces</taxon>
    </lineage>
</organism>
<protein>
    <recommendedName>
        <fullName evidence="3">Histone protein</fullName>
    </recommendedName>
</protein>
<feature type="compositionally biased region" description="Basic residues" evidence="1">
    <location>
        <begin position="111"/>
        <end position="128"/>
    </location>
</feature>
<feature type="compositionally biased region" description="Basic and acidic residues" evidence="1">
    <location>
        <begin position="131"/>
        <end position="143"/>
    </location>
</feature>
<proteinExistence type="predicted"/>
<name>A0AAU3I7M9_9ACTN</name>
<feature type="compositionally biased region" description="Low complexity" evidence="1">
    <location>
        <begin position="81"/>
        <end position="110"/>
    </location>
</feature>
<evidence type="ECO:0000313" key="2">
    <source>
        <dbReference type="EMBL" id="WTZ13608.1"/>
    </source>
</evidence>
<reference evidence="2" key="1">
    <citation type="submission" date="2022-10" db="EMBL/GenBank/DDBJ databases">
        <title>The complete genomes of actinobacterial strains from the NBC collection.</title>
        <authorList>
            <person name="Joergensen T.S."/>
            <person name="Alvarez Arevalo M."/>
            <person name="Sterndorff E.B."/>
            <person name="Faurdal D."/>
            <person name="Vuksanovic O."/>
            <person name="Mourched A.-S."/>
            <person name="Charusanti P."/>
            <person name="Shaw S."/>
            <person name="Blin K."/>
            <person name="Weber T."/>
        </authorList>
    </citation>
    <scope>NUCLEOTIDE SEQUENCE</scope>
    <source>
        <strain evidence="2">NBC_01393</strain>
    </source>
</reference>